<evidence type="ECO:0000256" key="2">
    <source>
        <dbReference type="PIRSR" id="PIRSR620019-2"/>
    </source>
</evidence>
<keyword evidence="4" id="KW-0012">Acyltransferase</keyword>
<feature type="site" description="Increases basicity of active site His" evidence="1">
    <location>
        <position position="153"/>
    </location>
</feature>
<accession>A0A381J4H1</accession>
<keyword evidence="4" id="KW-0808">Transferase</keyword>
<dbReference type="EC" id="2.3.1.30" evidence="4"/>
<dbReference type="AlphaFoldDB" id="A0A381J4H1"/>
<reference evidence="4 5" key="1">
    <citation type="submission" date="2018-06" db="EMBL/GenBank/DDBJ databases">
        <authorList>
            <consortium name="Pathogen Informatics"/>
            <person name="Doyle S."/>
        </authorList>
    </citation>
    <scope>NUCLEOTIDE SEQUENCE [LARGE SCALE GENOMIC DNA]</scope>
    <source>
        <strain evidence="4 5">NCTC9836</strain>
    </source>
</reference>
<evidence type="ECO:0000313" key="4">
    <source>
        <dbReference type="EMBL" id="SUY45703.1"/>
    </source>
</evidence>
<dbReference type="Gene3D" id="2.160.10.10">
    <property type="entry name" value="Hexapeptide repeat proteins"/>
    <property type="match status" value="1"/>
</dbReference>
<name>A0A381J4H1_9CLOT</name>
<evidence type="ECO:0000313" key="5">
    <source>
        <dbReference type="Proteomes" id="UP000254664"/>
    </source>
</evidence>
<evidence type="ECO:0000259" key="3">
    <source>
        <dbReference type="Pfam" id="PF17836"/>
    </source>
</evidence>
<dbReference type="GO" id="GO:0009001">
    <property type="term" value="F:serine O-acetyltransferase activity"/>
    <property type="evidence" value="ECO:0007669"/>
    <property type="project" value="UniProtKB-EC"/>
</dbReference>
<feature type="domain" description="PglD N-terminal" evidence="3">
    <location>
        <begin position="8"/>
        <end position="95"/>
    </location>
</feature>
<dbReference type="Pfam" id="PF17836">
    <property type="entry name" value="PglD_N"/>
    <property type="match status" value="1"/>
</dbReference>
<keyword evidence="5" id="KW-1185">Reference proteome</keyword>
<organism evidence="4 5">
    <name type="scientific">Clostridium putrefaciens</name>
    <dbReference type="NCBI Taxonomy" id="99675"/>
    <lineage>
        <taxon>Bacteria</taxon>
        <taxon>Bacillati</taxon>
        <taxon>Bacillota</taxon>
        <taxon>Clostridia</taxon>
        <taxon>Eubacteriales</taxon>
        <taxon>Clostridiaceae</taxon>
        <taxon>Clostridium</taxon>
    </lineage>
</organism>
<dbReference type="RefSeq" id="WP_172556237.1">
    <property type="nucleotide sequence ID" value="NZ_UFWZ01000001.1"/>
</dbReference>
<dbReference type="SUPFAM" id="SSF51161">
    <property type="entry name" value="Trimeric LpxA-like enzymes"/>
    <property type="match status" value="1"/>
</dbReference>
<sequence>MRWNGLPVVIFGSGGISKETYHIVEQINNHSNVKVYDFLGFIEDSEPKIGTEVISGYKVVSSDSNIYEYAKDFPVLGIIIPIGNPKIKSIIYNKIKSIDNLVYPNIIHPNVNFDSKTVSFGYGNILASGVILTCNIDIGNFNLINLNSTVGHDSKIEDFNVINPLVAISGSVNVKDLCLIGTGSTILQETTINKNVTVGAGAVVVKDVEECSTVVGIPAKKIK</sequence>
<dbReference type="EMBL" id="UFWZ01000001">
    <property type="protein sequence ID" value="SUY45703.1"/>
    <property type="molecule type" value="Genomic_DNA"/>
</dbReference>
<proteinExistence type="predicted"/>
<dbReference type="NCBIfam" id="TIGR03570">
    <property type="entry name" value="NeuD_NnaD"/>
    <property type="match status" value="1"/>
</dbReference>
<dbReference type="PANTHER" id="PTHR43300:SF7">
    <property type="entry name" value="UDP-N-ACETYLBACILLOSAMINE N-ACETYLTRANSFERASE"/>
    <property type="match status" value="1"/>
</dbReference>
<gene>
    <name evidence="4" type="primary">cysE_2</name>
    <name evidence="4" type="ORF">NCTC9836_00407</name>
</gene>
<feature type="binding site" evidence="2">
    <location>
        <position position="83"/>
    </location>
    <ligand>
        <name>substrate</name>
    </ligand>
</feature>
<evidence type="ECO:0000256" key="1">
    <source>
        <dbReference type="PIRSR" id="PIRSR620019-1"/>
    </source>
</evidence>
<dbReference type="Proteomes" id="UP000254664">
    <property type="component" value="Unassembled WGS sequence"/>
</dbReference>
<dbReference type="InterPro" id="IPR050179">
    <property type="entry name" value="Trans_hexapeptide_repeat"/>
</dbReference>
<dbReference type="InterPro" id="IPR020019">
    <property type="entry name" value="AcTrfase_PglD-like"/>
</dbReference>
<dbReference type="Gene3D" id="3.40.50.20">
    <property type="match status" value="1"/>
</dbReference>
<feature type="active site" description="Proton acceptor" evidence="1">
    <location>
        <position position="152"/>
    </location>
</feature>
<dbReference type="PANTHER" id="PTHR43300">
    <property type="entry name" value="ACETYLTRANSFERASE"/>
    <property type="match status" value="1"/>
</dbReference>
<protein>
    <submittedName>
        <fullName evidence="4">Sugar O-acyltransferase, sialic acid O-acetyltransferase NeuD family</fullName>
        <ecNumber evidence="4">2.3.1.30</ecNumber>
    </submittedName>
</protein>
<dbReference type="InterPro" id="IPR011004">
    <property type="entry name" value="Trimer_LpxA-like_sf"/>
</dbReference>
<dbReference type="InterPro" id="IPR041561">
    <property type="entry name" value="PglD_N"/>
</dbReference>